<dbReference type="PANTHER" id="PTHR31920:SF108">
    <property type="entry name" value="B3 DOMAIN-CONTAINING TRANSCRIPTION FACTOR VRN1-LIKE"/>
    <property type="match status" value="1"/>
</dbReference>
<evidence type="ECO:0000256" key="3">
    <source>
        <dbReference type="ARBA" id="ARBA00023125"/>
    </source>
</evidence>
<keyword evidence="8" id="KW-1185">Reference proteome</keyword>
<dbReference type="GO" id="GO:0003677">
    <property type="term" value="F:DNA binding"/>
    <property type="evidence" value="ECO:0007669"/>
    <property type="project" value="UniProtKB-KW"/>
</dbReference>
<gene>
    <name evidence="7" type="ORF">RJT34_16120</name>
</gene>
<name>A0AAN9J6W7_CLITE</name>
<feature type="domain" description="TF-B3" evidence="6">
    <location>
        <begin position="1"/>
        <end position="54"/>
    </location>
</feature>
<comment type="subcellular location">
    <subcellularLocation>
        <location evidence="1">Nucleus</location>
    </subcellularLocation>
</comment>
<organism evidence="7 8">
    <name type="scientific">Clitoria ternatea</name>
    <name type="common">Butterfly pea</name>
    <dbReference type="NCBI Taxonomy" id="43366"/>
    <lineage>
        <taxon>Eukaryota</taxon>
        <taxon>Viridiplantae</taxon>
        <taxon>Streptophyta</taxon>
        <taxon>Embryophyta</taxon>
        <taxon>Tracheophyta</taxon>
        <taxon>Spermatophyta</taxon>
        <taxon>Magnoliopsida</taxon>
        <taxon>eudicotyledons</taxon>
        <taxon>Gunneridae</taxon>
        <taxon>Pentapetalae</taxon>
        <taxon>rosids</taxon>
        <taxon>fabids</taxon>
        <taxon>Fabales</taxon>
        <taxon>Fabaceae</taxon>
        <taxon>Papilionoideae</taxon>
        <taxon>50 kb inversion clade</taxon>
        <taxon>NPAAA clade</taxon>
        <taxon>indigoferoid/millettioid clade</taxon>
        <taxon>Phaseoleae</taxon>
        <taxon>Clitoria</taxon>
    </lineage>
</organism>
<keyword evidence="4" id="KW-0804">Transcription</keyword>
<comment type="caution">
    <text evidence="7">The sequence shown here is derived from an EMBL/GenBank/DDBJ whole genome shotgun (WGS) entry which is preliminary data.</text>
</comment>
<evidence type="ECO:0000259" key="6">
    <source>
        <dbReference type="PROSITE" id="PS50863"/>
    </source>
</evidence>
<dbReference type="InterPro" id="IPR015300">
    <property type="entry name" value="DNA-bd_pseudobarrel_sf"/>
</dbReference>
<keyword evidence="2" id="KW-0805">Transcription regulation</keyword>
<evidence type="ECO:0000256" key="2">
    <source>
        <dbReference type="ARBA" id="ARBA00023015"/>
    </source>
</evidence>
<dbReference type="Proteomes" id="UP001359559">
    <property type="component" value="Unassembled WGS sequence"/>
</dbReference>
<dbReference type="SUPFAM" id="SSF101936">
    <property type="entry name" value="DNA-binding pseudobarrel domain"/>
    <property type="match status" value="1"/>
</dbReference>
<sequence length="71" mass="8337">MFLKLPNGAERKVDLELGKGWKEFVEYHSLSHAHFLVFRYDGTSHFHVLICDEYHGNRLPRQRGGLKNPDE</sequence>
<protein>
    <recommendedName>
        <fullName evidence="6">TF-B3 domain-containing protein</fullName>
    </recommendedName>
</protein>
<evidence type="ECO:0000256" key="4">
    <source>
        <dbReference type="ARBA" id="ARBA00023163"/>
    </source>
</evidence>
<accession>A0AAN9J6W7</accession>
<dbReference type="PANTHER" id="PTHR31920">
    <property type="entry name" value="B3 DOMAIN-CONTAINING"/>
    <property type="match status" value="1"/>
</dbReference>
<keyword evidence="3" id="KW-0238">DNA-binding</keyword>
<dbReference type="PROSITE" id="PS50863">
    <property type="entry name" value="B3"/>
    <property type="match status" value="1"/>
</dbReference>
<evidence type="ECO:0000256" key="5">
    <source>
        <dbReference type="ARBA" id="ARBA00023242"/>
    </source>
</evidence>
<dbReference type="AlphaFoldDB" id="A0AAN9J6W7"/>
<dbReference type="GO" id="GO:0005634">
    <property type="term" value="C:nucleus"/>
    <property type="evidence" value="ECO:0007669"/>
    <property type="project" value="UniProtKB-SubCell"/>
</dbReference>
<dbReference type="InterPro" id="IPR003340">
    <property type="entry name" value="B3_DNA-bd"/>
</dbReference>
<dbReference type="EMBL" id="JAYKXN010000004">
    <property type="protein sequence ID" value="KAK7293257.1"/>
    <property type="molecule type" value="Genomic_DNA"/>
</dbReference>
<dbReference type="Gene3D" id="2.40.330.10">
    <property type="entry name" value="DNA-binding pseudobarrel domain"/>
    <property type="match status" value="1"/>
</dbReference>
<proteinExistence type="predicted"/>
<evidence type="ECO:0000313" key="8">
    <source>
        <dbReference type="Proteomes" id="UP001359559"/>
    </source>
</evidence>
<dbReference type="CDD" id="cd10017">
    <property type="entry name" value="B3_DNA"/>
    <property type="match status" value="1"/>
</dbReference>
<evidence type="ECO:0000313" key="7">
    <source>
        <dbReference type="EMBL" id="KAK7293257.1"/>
    </source>
</evidence>
<reference evidence="7 8" key="1">
    <citation type="submission" date="2024-01" db="EMBL/GenBank/DDBJ databases">
        <title>The genomes of 5 underutilized Papilionoideae crops provide insights into root nodulation and disease resistance.</title>
        <authorList>
            <person name="Yuan L."/>
        </authorList>
    </citation>
    <scope>NUCLEOTIDE SEQUENCE [LARGE SCALE GENOMIC DNA]</scope>
    <source>
        <strain evidence="7">LY-2023</strain>
        <tissue evidence="7">Leaf</tissue>
    </source>
</reference>
<dbReference type="InterPro" id="IPR050655">
    <property type="entry name" value="Plant_B3_domain"/>
</dbReference>
<evidence type="ECO:0000256" key="1">
    <source>
        <dbReference type="ARBA" id="ARBA00004123"/>
    </source>
</evidence>
<keyword evidence="5" id="KW-0539">Nucleus</keyword>